<evidence type="ECO:0000313" key="3">
    <source>
        <dbReference type="Proteomes" id="UP000619479"/>
    </source>
</evidence>
<dbReference type="SMART" id="SM00860">
    <property type="entry name" value="SMI1_KNR4"/>
    <property type="match status" value="1"/>
</dbReference>
<accession>A0A919MBS5</accession>
<dbReference type="Gene3D" id="3.40.1580.10">
    <property type="entry name" value="SMI1/KNR4-like"/>
    <property type="match status" value="1"/>
</dbReference>
<gene>
    <name evidence="2" type="ORF">Acy02nite_78000</name>
</gene>
<dbReference type="InterPro" id="IPR037883">
    <property type="entry name" value="Knr4/Smi1-like_sf"/>
</dbReference>
<dbReference type="EMBL" id="BOMH01000068">
    <property type="protein sequence ID" value="GID69919.1"/>
    <property type="molecule type" value="Genomic_DNA"/>
</dbReference>
<sequence length="197" mass="21698">MLDGMETLEQRLERVREKLSRLDRPKIFGASSHGCVLGPPLAEAQVATFEREHGITLPGAYRGFLTTIGHGGPGQFGGAGPFYGLTPLHHWDRILMEETKKPLSQPFPTVPGADYGKGEDWFERAGVDEDGEWYPGAIALADQGCGDMVALVVTGPARGRVAYLFWGRAPMFTADADFLAWYERWLDAALSGAEHWY</sequence>
<comment type="caution">
    <text evidence="2">The sequence shown here is derived from an EMBL/GenBank/DDBJ whole genome shotgun (WGS) entry which is preliminary data.</text>
</comment>
<proteinExistence type="predicted"/>
<dbReference type="AlphaFoldDB" id="A0A919MBS5"/>
<reference evidence="2" key="1">
    <citation type="submission" date="2021-01" db="EMBL/GenBank/DDBJ databases">
        <title>Whole genome shotgun sequence of Actinoplanes cyaneus NBRC 14990.</title>
        <authorList>
            <person name="Komaki H."/>
            <person name="Tamura T."/>
        </authorList>
    </citation>
    <scope>NUCLEOTIDE SEQUENCE</scope>
    <source>
        <strain evidence="2">NBRC 14990</strain>
    </source>
</reference>
<feature type="domain" description="Knr4/Smi1-like" evidence="1">
    <location>
        <begin position="40"/>
        <end position="184"/>
    </location>
</feature>
<protein>
    <recommendedName>
        <fullName evidence="1">Knr4/Smi1-like domain-containing protein</fullName>
    </recommendedName>
</protein>
<dbReference type="SUPFAM" id="SSF160631">
    <property type="entry name" value="SMI1/KNR4-like"/>
    <property type="match status" value="1"/>
</dbReference>
<dbReference type="Proteomes" id="UP000619479">
    <property type="component" value="Unassembled WGS sequence"/>
</dbReference>
<keyword evidence="3" id="KW-1185">Reference proteome</keyword>
<organism evidence="2 3">
    <name type="scientific">Actinoplanes cyaneus</name>
    <dbReference type="NCBI Taxonomy" id="52696"/>
    <lineage>
        <taxon>Bacteria</taxon>
        <taxon>Bacillati</taxon>
        <taxon>Actinomycetota</taxon>
        <taxon>Actinomycetes</taxon>
        <taxon>Micromonosporales</taxon>
        <taxon>Micromonosporaceae</taxon>
        <taxon>Actinoplanes</taxon>
    </lineage>
</organism>
<dbReference type="Pfam" id="PF09346">
    <property type="entry name" value="SMI1_KNR4"/>
    <property type="match status" value="1"/>
</dbReference>
<name>A0A919MBS5_9ACTN</name>
<evidence type="ECO:0000313" key="2">
    <source>
        <dbReference type="EMBL" id="GID69919.1"/>
    </source>
</evidence>
<evidence type="ECO:0000259" key="1">
    <source>
        <dbReference type="SMART" id="SM00860"/>
    </source>
</evidence>
<dbReference type="InterPro" id="IPR018958">
    <property type="entry name" value="Knr4/Smi1-like_dom"/>
</dbReference>